<protein>
    <submittedName>
        <fullName evidence="2">Uncharacterized protein</fullName>
    </submittedName>
</protein>
<sequence length="75" mass="8237">MALRMDSTTPLTLLVCESKHNPAIFLLYLHTAFKMSPMQCAFLMISFSAMMSMAFANIFDGIENGLNDAIDATGL</sequence>
<comment type="caution">
    <text evidence="2">The sequence shown here is derived from an EMBL/GenBank/DDBJ whole genome shotgun (WGS) entry which is preliminary data.</text>
</comment>
<keyword evidence="1" id="KW-0472">Membrane</keyword>
<keyword evidence="3" id="KW-1185">Reference proteome</keyword>
<dbReference type="EMBL" id="CAXIEN010000051">
    <property type="protein sequence ID" value="CAL1270855.1"/>
    <property type="molecule type" value="Genomic_DNA"/>
</dbReference>
<gene>
    <name evidence="2" type="ORF">LARSCL_LOCUS5531</name>
</gene>
<evidence type="ECO:0000313" key="2">
    <source>
        <dbReference type="EMBL" id="CAL1270855.1"/>
    </source>
</evidence>
<evidence type="ECO:0000313" key="3">
    <source>
        <dbReference type="Proteomes" id="UP001497382"/>
    </source>
</evidence>
<proteinExistence type="predicted"/>
<dbReference type="AlphaFoldDB" id="A0AAV1ZGV9"/>
<accession>A0AAV1ZGV9</accession>
<dbReference type="Proteomes" id="UP001497382">
    <property type="component" value="Unassembled WGS sequence"/>
</dbReference>
<keyword evidence="1" id="KW-0812">Transmembrane</keyword>
<keyword evidence="1" id="KW-1133">Transmembrane helix</keyword>
<reference evidence="2 3" key="1">
    <citation type="submission" date="2024-04" db="EMBL/GenBank/DDBJ databases">
        <authorList>
            <person name="Rising A."/>
            <person name="Reimegard J."/>
            <person name="Sonavane S."/>
            <person name="Akerstrom W."/>
            <person name="Nylinder S."/>
            <person name="Hedman E."/>
            <person name="Kallberg Y."/>
        </authorList>
    </citation>
    <scope>NUCLEOTIDE SEQUENCE [LARGE SCALE GENOMIC DNA]</scope>
</reference>
<feature type="transmembrane region" description="Helical" evidence="1">
    <location>
        <begin position="40"/>
        <end position="59"/>
    </location>
</feature>
<evidence type="ECO:0000256" key="1">
    <source>
        <dbReference type="SAM" id="Phobius"/>
    </source>
</evidence>
<organism evidence="2 3">
    <name type="scientific">Larinioides sclopetarius</name>
    <dbReference type="NCBI Taxonomy" id="280406"/>
    <lineage>
        <taxon>Eukaryota</taxon>
        <taxon>Metazoa</taxon>
        <taxon>Ecdysozoa</taxon>
        <taxon>Arthropoda</taxon>
        <taxon>Chelicerata</taxon>
        <taxon>Arachnida</taxon>
        <taxon>Araneae</taxon>
        <taxon>Araneomorphae</taxon>
        <taxon>Entelegynae</taxon>
        <taxon>Araneoidea</taxon>
        <taxon>Araneidae</taxon>
        <taxon>Larinioides</taxon>
    </lineage>
</organism>
<name>A0AAV1ZGV9_9ARAC</name>